<accession>A0AAD2FMV9</accession>
<feature type="compositionally biased region" description="Polar residues" evidence="1">
    <location>
        <begin position="32"/>
        <end position="43"/>
    </location>
</feature>
<evidence type="ECO:0000256" key="2">
    <source>
        <dbReference type="SAM" id="Phobius"/>
    </source>
</evidence>
<comment type="caution">
    <text evidence="3">The sequence shown here is derived from an EMBL/GenBank/DDBJ whole genome shotgun (WGS) entry which is preliminary data.</text>
</comment>
<sequence length="132" mass="14055">MTTNTTTTGTSNSTTTANTTKGTSNSTNATSVAISTSDETTGTALDEQPTETPTLSVEELISLLDDDSIQNVTSSFIPPEKEQPKEWAGEVILFFLLGALGLFAATGIKRCRKKRTYSEIPTTTTTTKNLVV</sequence>
<dbReference type="AlphaFoldDB" id="A0AAD2FMV9"/>
<evidence type="ECO:0000313" key="5">
    <source>
        <dbReference type="Proteomes" id="UP001295423"/>
    </source>
</evidence>
<keyword evidence="2" id="KW-0812">Transmembrane</keyword>
<reference evidence="3" key="1">
    <citation type="submission" date="2023-08" db="EMBL/GenBank/DDBJ databases">
        <authorList>
            <person name="Audoor S."/>
            <person name="Bilcke G."/>
        </authorList>
    </citation>
    <scope>NUCLEOTIDE SEQUENCE</scope>
</reference>
<gene>
    <name evidence="3" type="ORF">CYCCA115_LOCUS10715</name>
    <name evidence="4" type="ORF">CYCCA115_LOCUS24058</name>
</gene>
<evidence type="ECO:0000313" key="4">
    <source>
        <dbReference type="EMBL" id="CAJ1970034.1"/>
    </source>
</evidence>
<keyword evidence="2" id="KW-0472">Membrane</keyword>
<feature type="region of interest" description="Disordered" evidence="1">
    <location>
        <begin position="1"/>
        <end position="54"/>
    </location>
</feature>
<keyword evidence="2" id="KW-1133">Transmembrane helix</keyword>
<feature type="compositionally biased region" description="Low complexity" evidence="1">
    <location>
        <begin position="1"/>
        <end position="31"/>
    </location>
</feature>
<dbReference type="EMBL" id="CAKOGP040002449">
    <property type="protein sequence ID" value="CAJ1970034.1"/>
    <property type="molecule type" value="Genomic_DNA"/>
</dbReference>
<dbReference type="Proteomes" id="UP001295423">
    <property type="component" value="Unassembled WGS sequence"/>
</dbReference>
<dbReference type="EMBL" id="CAKOGP040001714">
    <property type="protein sequence ID" value="CAJ1946573.1"/>
    <property type="molecule type" value="Genomic_DNA"/>
</dbReference>
<proteinExistence type="predicted"/>
<evidence type="ECO:0000313" key="3">
    <source>
        <dbReference type="EMBL" id="CAJ1946573.1"/>
    </source>
</evidence>
<organism evidence="3 5">
    <name type="scientific">Cylindrotheca closterium</name>
    <dbReference type="NCBI Taxonomy" id="2856"/>
    <lineage>
        <taxon>Eukaryota</taxon>
        <taxon>Sar</taxon>
        <taxon>Stramenopiles</taxon>
        <taxon>Ochrophyta</taxon>
        <taxon>Bacillariophyta</taxon>
        <taxon>Bacillariophyceae</taxon>
        <taxon>Bacillariophycidae</taxon>
        <taxon>Bacillariales</taxon>
        <taxon>Bacillariaceae</taxon>
        <taxon>Cylindrotheca</taxon>
    </lineage>
</organism>
<protein>
    <submittedName>
        <fullName evidence="3">Uncharacterized protein</fullName>
    </submittedName>
</protein>
<keyword evidence="5" id="KW-1185">Reference proteome</keyword>
<feature type="transmembrane region" description="Helical" evidence="2">
    <location>
        <begin position="87"/>
        <end position="108"/>
    </location>
</feature>
<evidence type="ECO:0000256" key="1">
    <source>
        <dbReference type="SAM" id="MobiDB-lite"/>
    </source>
</evidence>
<name>A0AAD2FMV9_9STRA</name>